<proteinExistence type="predicted"/>
<keyword evidence="3" id="KW-1185">Reference proteome</keyword>
<evidence type="ECO:0008006" key="4">
    <source>
        <dbReference type="Google" id="ProtNLM"/>
    </source>
</evidence>
<evidence type="ECO:0000313" key="2">
    <source>
        <dbReference type="EMBL" id="KAF2150044.1"/>
    </source>
</evidence>
<dbReference type="Proteomes" id="UP000799439">
    <property type="component" value="Unassembled WGS sequence"/>
</dbReference>
<gene>
    <name evidence="2" type="ORF">K461DRAFT_296433</name>
</gene>
<comment type="caution">
    <text evidence="2">The sequence shown here is derived from an EMBL/GenBank/DDBJ whole genome shotgun (WGS) entry which is preliminary data.</text>
</comment>
<sequence length="363" mass="38224">MALVGYSDSEGSETEASSAPKAPAPSRPAKSAVQKLVDSTGPRKIKVELPTAIPDASQPEERPLKRVRTGGGFSGFNALLPAPKRTAETAKKGGLGSGVSLKTSSAAAFSRDPVEPVTVKSADDAPAENNGDNEAIIVQKSADELSKPIEEVKTVGNPMRFRPLSVANKKKKKPIPASAMAGTSTGPVAKAQTTLPATVPTPKPKVSLFSVAQSTAQTEQHIASDTYEPLIAQEETEHQDDDTTYSTSAAIPATHDPNSLSAVASDLNLSAADRRRLFGRGGQSGQPINISNFNMDREYASNEALRAAGEQTQHRAVRAVAPGKHSLQQLVNAASNQKEALEDAWAEGKRNRGEAGNKYGWGR</sequence>
<feature type="region of interest" description="Disordered" evidence="1">
    <location>
        <begin position="234"/>
        <end position="260"/>
    </location>
</feature>
<name>A0A9P4MHI4_9PEZI</name>
<feature type="region of interest" description="Disordered" evidence="1">
    <location>
        <begin position="334"/>
        <end position="363"/>
    </location>
</feature>
<dbReference type="AlphaFoldDB" id="A0A9P4MHI4"/>
<dbReference type="Pfam" id="PF10253">
    <property type="entry name" value="PRCC"/>
    <property type="match status" value="1"/>
</dbReference>
<dbReference type="EMBL" id="ML996090">
    <property type="protein sequence ID" value="KAF2150044.1"/>
    <property type="molecule type" value="Genomic_DNA"/>
</dbReference>
<evidence type="ECO:0000256" key="1">
    <source>
        <dbReference type="SAM" id="MobiDB-lite"/>
    </source>
</evidence>
<evidence type="ECO:0000313" key="3">
    <source>
        <dbReference type="Proteomes" id="UP000799439"/>
    </source>
</evidence>
<protein>
    <recommendedName>
        <fullName evidence="4">Mitotic checkpoint regulator, MAD2B-interacting-domain-containing protein</fullName>
    </recommendedName>
</protein>
<feature type="region of interest" description="Disordered" evidence="1">
    <location>
        <begin position="1"/>
        <end position="133"/>
    </location>
</feature>
<reference evidence="2" key="1">
    <citation type="journal article" date="2020" name="Stud. Mycol.">
        <title>101 Dothideomycetes genomes: a test case for predicting lifestyles and emergence of pathogens.</title>
        <authorList>
            <person name="Haridas S."/>
            <person name="Albert R."/>
            <person name="Binder M."/>
            <person name="Bloem J."/>
            <person name="Labutti K."/>
            <person name="Salamov A."/>
            <person name="Andreopoulos B."/>
            <person name="Baker S."/>
            <person name="Barry K."/>
            <person name="Bills G."/>
            <person name="Bluhm B."/>
            <person name="Cannon C."/>
            <person name="Castanera R."/>
            <person name="Culley D."/>
            <person name="Daum C."/>
            <person name="Ezra D."/>
            <person name="Gonzalez J."/>
            <person name="Henrissat B."/>
            <person name="Kuo A."/>
            <person name="Liang C."/>
            <person name="Lipzen A."/>
            <person name="Lutzoni F."/>
            <person name="Magnuson J."/>
            <person name="Mondo S."/>
            <person name="Nolan M."/>
            <person name="Ohm R."/>
            <person name="Pangilinan J."/>
            <person name="Park H.-J."/>
            <person name="Ramirez L."/>
            <person name="Alfaro M."/>
            <person name="Sun H."/>
            <person name="Tritt A."/>
            <person name="Yoshinaga Y."/>
            <person name="Zwiers L.-H."/>
            <person name="Turgeon B."/>
            <person name="Goodwin S."/>
            <person name="Spatafora J."/>
            <person name="Crous P."/>
            <person name="Grigoriev I."/>
        </authorList>
    </citation>
    <scope>NUCLEOTIDE SEQUENCE</scope>
    <source>
        <strain evidence="2">CBS 260.36</strain>
    </source>
</reference>
<dbReference type="InterPro" id="IPR018800">
    <property type="entry name" value="PRCC"/>
</dbReference>
<dbReference type="OrthoDB" id="2555634at2759"/>
<feature type="compositionally biased region" description="Basic and acidic residues" evidence="1">
    <location>
        <begin position="346"/>
        <end position="355"/>
    </location>
</feature>
<dbReference type="GO" id="GO:0005634">
    <property type="term" value="C:nucleus"/>
    <property type="evidence" value="ECO:0007669"/>
    <property type="project" value="TreeGrafter"/>
</dbReference>
<accession>A0A9P4MHI4</accession>
<dbReference type="PANTHER" id="PTHR13621:SF2">
    <property type="entry name" value="PROLINE-RICH PROTEIN PRCC"/>
    <property type="match status" value="1"/>
</dbReference>
<organism evidence="2 3">
    <name type="scientific">Myriangium duriaei CBS 260.36</name>
    <dbReference type="NCBI Taxonomy" id="1168546"/>
    <lineage>
        <taxon>Eukaryota</taxon>
        <taxon>Fungi</taxon>
        <taxon>Dikarya</taxon>
        <taxon>Ascomycota</taxon>
        <taxon>Pezizomycotina</taxon>
        <taxon>Dothideomycetes</taxon>
        <taxon>Dothideomycetidae</taxon>
        <taxon>Myriangiales</taxon>
        <taxon>Myriangiaceae</taxon>
        <taxon>Myriangium</taxon>
    </lineage>
</organism>
<dbReference type="PANTHER" id="PTHR13621">
    <property type="entry name" value="PROLINE-RICH PROTEIN PRCC"/>
    <property type="match status" value="1"/>
</dbReference>
<feature type="region of interest" description="Disordered" evidence="1">
    <location>
        <begin position="162"/>
        <end position="189"/>
    </location>
</feature>